<dbReference type="SUPFAM" id="SSF53850">
    <property type="entry name" value="Periplasmic binding protein-like II"/>
    <property type="match status" value="1"/>
</dbReference>
<organism evidence="6 7">
    <name type="scientific">Sphingomonas kyeonggiensis</name>
    <dbReference type="NCBI Taxonomy" id="1268553"/>
    <lineage>
        <taxon>Bacteria</taxon>
        <taxon>Pseudomonadati</taxon>
        <taxon>Pseudomonadota</taxon>
        <taxon>Alphaproteobacteria</taxon>
        <taxon>Sphingomonadales</taxon>
        <taxon>Sphingomonadaceae</taxon>
        <taxon>Sphingomonas</taxon>
    </lineage>
</organism>
<dbReference type="AlphaFoldDB" id="A0A7W6NZK9"/>
<dbReference type="EMBL" id="JACIEH010000003">
    <property type="protein sequence ID" value="MBB4100764.1"/>
    <property type="molecule type" value="Genomic_DNA"/>
</dbReference>
<evidence type="ECO:0000256" key="3">
    <source>
        <dbReference type="ARBA" id="ARBA00023125"/>
    </source>
</evidence>
<feature type="domain" description="HTH lysR-type" evidence="5">
    <location>
        <begin position="1"/>
        <end position="56"/>
    </location>
</feature>
<gene>
    <name evidence="6" type="ORF">GGR46_004336</name>
</gene>
<dbReference type="FunFam" id="3.40.190.290:FF:000012">
    <property type="entry name" value="Transcriptional regulator, LysR family"/>
    <property type="match status" value="1"/>
</dbReference>
<dbReference type="InterPro" id="IPR005119">
    <property type="entry name" value="LysR_subst-bd"/>
</dbReference>
<dbReference type="CDD" id="cd08474">
    <property type="entry name" value="PBP2_CrgA_like_5"/>
    <property type="match status" value="1"/>
</dbReference>
<dbReference type="Pfam" id="PF00126">
    <property type="entry name" value="HTH_1"/>
    <property type="match status" value="1"/>
</dbReference>
<evidence type="ECO:0000313" key="7">
    <source>
        <dbReference type="Proteomes" id="UP000557392"/>
    </source>
</evidence>
<dbReference type="FunFam" id="1.10.10.10:FF:000001">
    <property type="entry name" value="LysR family transcriptional regulator"/>
    <property type="match status" value="1"/>
</dbReference>
<dbReference type="Gene3D" id="1.10.10.10">
    <property type="entry name" value="Winged helix-like DNA-binding domain superfamily/Winged helix DNA-binding domain"/>
    <property type="match status" value="1"/>
</dbReference>
<comment type="similarity">
    <text evidence="1">Belongs to the LysR transcriptional regulatory family.</text>
</comment>
<evidence type="ECO:0000313" key="6">
    <source>
        <dbReference type="EMBL" id="MBB4100764.1"/>
    </source>
</evidence>
<reference evidence="6 7" key="1">
    <citation type="submission" date="2020-08" db="EMBL/GenBank/DDBJ databases">
        <title>Genomic Encyclopedia of Type Strains, Phase IV (KMG-IV): sequencing the most valuable type-strain genomes for metagenomic binning, comparative biology and taxonomic classification.</title>
        <authorList>
            <person name="Goeker M."/>
        </authorList>
    </citation>
    <scope>NUCLEOTIDE SEQUENCE [LARGE SCALE GENOMIC DNA]</scope>
    <source>
        <strain evidence="6 7">DSM 101806</strain>
    </source>
</reference>
<dbReference type="InterPro" id="IPR036388">
    <property type="entry name" value="WH-like_DNA-bd_sf"/>
</dbReference>
<dbReference type="PANTHER" id="PTHR30537">
    <property type="entry name" value="HTH-TYPE TRANSCRIPTIONAL REGULATOR"/>
    <property type="match status" value="1"/>
</dbReference>
<proteinExistence type="inferred from homology"/>
<comment type="caution">
    <text evidence="6">The sequence shown here is derived from an EMBL/GenBank/DDBJ whole genome shotgun (WGS) entry which is preliminary data.</text>
</comment>
<dbReference type="InterPro" id="IPR036390">
    <property type="entry name" value="WH_DNA-bd_sf"/>
</dbReference>
<dbReference type="SUPFAM" id="SSF46785">
    <property type="entry name" value="Winged helix' DNA-binding domain"/>
    <property type="match status" value="1"/>
</dbReference>
<evidence type="ECO:0000256" key="4">
    <source>
        <dbReference type="ARBA" id="ARBA00023163"/>
    </source>
</evidence>
<dbReference type="PRINTS" id="PR00039">
    <property type="entry name" value="HTHLYSR"/>
</dbReference>
<keyword evidence="2" id="KW-0805">Transcription regulation</keyword>
<keyword evidence="7" id="KW-1185">Reference proteome</keyword>
<dbReference type="PROSITE" id="PS50931">
    <property type="entry name" value="HTH_LYSR"/>
    <property type="match status" value="1"/>
</dbReference>
<sequence length="293" mass="32601">MAELSAFVAVARERSFTRAAAQLGVSASALSQAMRSLEERLGVRLLTRTTRSVAPTEAGERLVATILPHLEGIETGLAALSELRDKPAGKIRLTTVDHAAETILWPALAKFLAEYPDIQIDLVVDNTLQDIVSQRFDAGIRMGERVARDMIAIRIGPEIRMAAVATPAYFKQHPKPRRPEDLAAHRCINMRFATLGNVYTWEFEKGGREVNVKVEGQLTVNDIAVIRQATLRDVGLGFIPEDMVAGDIERGELIRVLDDWTPPFPGYYLYYPSRRQQSPAFTLLVDALRHRAD</sequence>
<evidence type="ECO:0000256" key="2">
    <source>
        <dbReference type="ARBA" id="ARBA00023015"/>
    </source>
</evidence>
<keyword evidence="4" id="KW-0804">Transcription</keyword>
<accession>A0A7W6NZK9</accession>
<protein>
    <submittedName>
        <fullName evidence="6">DNA-binding transcriptional LysR family regulator</fullName>
    </submittedName>
</protein>
<dbReference type="Pfam" id="PF03466">
    <property type="entry name" value="LysR_substrate"/>
    <property type="match status" value="1"/>
</dbReference>
<dbReference type="InterPro" id="IPR000847">
    <property type="entry name" value="LysR_HTH_N"/>
</dbReference>
<dbReference type="PANTHER" id="PTHR30537:SF1">
    <property type="entry name" value="HTH-TYPE TRANSCRIPTIONAL REGULATOR PGRR"/>
    <property type="match status" value="1"/>
</dbReference>
<keyword evidence="3 6" id="KW-0238">DNA-binding</keyword>
<dbReference type="InterPro" id="IPR058163">
    <property type="entry name" value="LysR-type_TF_proteobact-type"/>
</dbReference>
<evidence type="ECO:0000256" key="1">
    <source>
        <dbReference type="ARBA" id="ARBA00009437"/>
    </source>
</evidence>
<dbReference type="GO" id="GO:0006351">
    <property type="term" value="P:DNA-templated transcription"/>
    <property type="evidence" value="ECO:0007669"/>
    <property type="project" value="TreeGrafter"/>
</dbReference>
<dbReference type="Gene3D" id="3.40.190.290">
    <property type="match status" value="1"/>
</dbReference>
<dbReference type="GO" id="GO:0043565">
    <property type="term" value="F:sequence-specific DNA binding"/>
    <property type="evidence" value="ECO:0007669"/>
    <property type="project" value="TreeGrafter"/>
</dbReference>
<dbReference type="GO" id="GO:0003700">
    <property type="term" value="F:DNA-binding transcription factor activity"/>
    <property type="evidence" value="ECO:0007669"/>
    <property type="project" value="InterPro"/>
</dbReference>
<name>A0A7W6NZK9_9SPHN</name>
<evidence type="ECO:0000259" key="5">
    <source>
        <dbReference type="PROSITE" id="PS50931"/>
    </source>
</evidence>
<dbReference type="Proteomes" id="UP000557392">
    <property type="component" value="Unassembled WGS sequence"/>
</dbReference>